<proteinExistence type="inferred from homology"/>
<keyword evidence="6" id="KW-1185">Reference proteome</keyword>
<dbReference type="GO" id="GO:0016226">
    <property type="term" value="P:iron-sulfur cluster assembly"/>
    <property type="evidence" value="ECO:0007669"/>
    <property type="project" value="UniProtKB-UniRule"/>
</dbReference>
<evidence type="ECO:0000256" key="3">
    <source>
        <dbReference type="HAMAP-Rule" id="MF_03037"/>
    </source>
</evidence>
<keyword evidence="2" id="KW-0677">Repeat</keyword>
<organism evidence="5 6">
    <name type="scientific">Nadsonia fulvescens var. elongata DSM 6958</name>
    <dbReference type="NCBI Taxonomy" id="857566"/>
    <lineage>
        <taxon>Eukaryota</taxon>
        <taxon>Fungi</taxon>
        <taxon>Dikarya</taxon>
        <taxon>Ascomycota</taxon>
        <taxon>Saccharomycotina</taxon>
        <taxon>Dipodascomycetes</taxon>
        <taxon>Dipodascales</taxon>
        <taxon>Dipodascales incertae sedis</taxon>
        <taxon>Nadsonia</taxon>
    </lineage>
</organism>
<dbReference type="PROSITE" id="PS50082">
    <property type="entry name" value="WD_REPEATS_2"/>
    <property type="match status" value="4"/>
</dbReference>
<name>A0A1E3PIQ7_9ASCO</name>
<evidence type="ECO:0000256" key="4">
    <source>
        <dbReference type="PROSITE-ProRule" id="PRU00221"/>
    </source>
</evidence>
<dbReference type="AlphaFoldDB" id="A0A1E3PIQ7"/>
<comment type="function">
    <text evidence="3">Essential component of the cytosolic iron-sulfur (Fe/S) protein assembly machinery. Required for the maturation of extramitochondrial Fe/S proteins.</text>
</comment>
<dbReference type="InterPro" id="IPR028608">
    <property type="entry name" value="CIAO1/Cia1"/>
</dbReference>
<dbReference type="GO" id="GO:0097361">
    <property type="term" value="C:cytosolic [4Fe-4S] assembly targeting complex"/>
    <property type="evidence" value="ECO:0007669"/>
    <property type="project" value="InterPro"/>
</dbReference>
<evidence type="ECO:0000313" key="5">
    <source>
        <dbReference type="EMBL" id="ODQ65084.1"/>
    </source>
</evidence>
<dbReference type="SMART" id="SM00320">
    <property type="entry name" value="WD40"/>
    <property type="match status" value="7"/>
</dbReference>
<sequence>MPKLKLETPTKLKSGFFHLDPSFTLEELLLIEEYDRKTTLVGHQDRVWVATAHPTLPLLATCSGDKTVRIYSLASTNFPLITVLNDSHKRSIRSIAWKPTGDLPSIALGSFDSSVSVWGQENSDEPSSEWSFLATIEGHENEVKSVAWSSNGYFLATCSRDKSIWVWEADEMNEEFECLSVLQDHTQDVKHVIWHPIEELFASASYDDTIRLWKEEDDDWACVAVLDGHKSTVWSTDFEKLSSELKQAYQNNENPIHARLVSGSDDLTCRVWKRVNIIGGSASGNIPSTFRSDPVSEEWIEDSVLPAAHTRTIYSVSWSGLSGRIASTGADGKIVIYKEENRPENTSEWVIEKYIERSHGVHEVNCVTWVTKGEEEYVISAGDDSLVNIWRV</sequence>
<comment type="similarity">
    <text evidence="3">Belongs to the WD repeat CIA1 family.</text>
</comment>
<evidence type="ECO:0000256" key="1">
    <source>
        <dbReference type="ARBA" id="ARBA00022574"/>
    </source>
</evidence>
<dbReference type="Gene3D" id="2.130.10.10">
    <property type="entry name" value="YVTN repeat-like/Quinoprotein amine dehydrogenase"/>
    <property type="match status" value="1"/>
</dbReference>
<feature type="repeat" description="WD" evidence="4">
    <location>
        <begin position="85"/>
        <end position="128"/>
    </location>
</feature>
<evidence type="ECO:0000256" key="2">
    <source>
        <dbReference type="ARBA" id="ARBA00022737"/>
    </source>
</evidence>
<dbReference type="HAMAP" id="MF_03037">
    <property type="entry name" value="ciao1"/>
    <property type="match status" value="1"/>
</dbReference>
<dbReference type="SUPFAM" id="SSF50978">
    <property type="entry name" value="WD40 repeat-like"/>
    <property type="match status" value="1"/>
</dbReference>
<dbReference type="CDD" id="cd00200">
    <property type="entry name" value="WD40"/>
    <property type="match status" value="1"/>
</dbReference>
<dbReference type="PROSITE" id="PS50294">
    <property type="entry name" value="WD_REPEATS_REGION"/>
    <property type="match status" value="2"/>
</dbReference>
<dbReference type="InterPro" id="IPR036322">
    <property type="entry name" value="WD40_repeat_dom_sf"/>
</dbReference>
<accession>A0A1E3PIQ7</accession>
<dbReference type="InterPro" id="IPR015943">
    <property type="entry name" value="WD40/YVTN_repeat-like_dom_sf"/>
</dbReference>
<protein>
    <recommendedName>
        <fullName evidence="3">Probable cytosolic iron-sulfur protein assembly protein 1</fullName>
    </recommendedName>
</protein>
<feature type="repeat" description="WD" evidence="4">
    <location>
        <begin position="136"/>
        <end position="177"/>
    </location>
</feature>
<feature type="repeat" description="WD" evidence="4">
    <location>
        <begin position="182"/>
        <end position="214"/>
    </location>
</feature>
<keyword evidence="1 4" id="KW-0853">WD repeat</keyword>
<feature type="repeat" description="WD" evidence="4">
    <location>
        <begin position="40"/>
        <end position="75"/>
    </location>
</feature>
<gene>
    <name evidence="3" type="primary">CIA1</name>
    <name evidence="5" type="ORF">NADFUDRAFT_70625</name>
</gene>
<dbReference type="Pfam" id="PF00400">
    <property type="entry name" value="WD40"/>
    <property type="match status" value="6"/>
</dbReference>
<dbReference type="InterPro" id="IPR001680">
    <property type="entry name" value="WD40_rpt"/>
</dbReference>
<evidence type="ECO:0000313" key="6">
    <source>
        <dbReference type="Proteomes" id="UP000095009"/>
    </source>
</evidence>
<reference evidence="5 6" key="1">
    <citation type="journal article" date="2016" name="Proc. Natl. Acad. Sci. U.S.A.">
        <title>Comparative genomics of biotechnologically important yeasts.</title>
        <authorList>
            <person name="Riley R."/>
            <person name="Haridas S."/>
            <person name="Wolfe K.H."/>
            <person name="Lopes M.R."/>
            <person name="Hittinger C.T."/>
            <person name="Goeker M."/>
            <person name="Salamov A.A."/>
            <person name="Wisecaver J.H."/>
            <person name="Long T.M."/>
            <person name="Calvey C.H."/>
            <person name="Aerts A.L."/>
            <person name="Barry K.W."/>
            <person name="Choi C."/>
            <person name="Clum A."/>
            <person name="Coughlan A.Y."/>
            <person name="Deshpande S."/>
            <person name="Douglass A.P."/>
            <person name="Hanson S.J."/>
            <person name="Klenk H.-P."/>
            <person name="LaButti K.M."/>
            <person name="Lapidus A."/>
            <person name="Lindquist E.A."/>
            <person name="Lipzen A.M."/>
            <person name="Meier-Kolthoff J.P."/>
            <person name="Ohm R.A."/>
            <person name="Otillar R.P."/>
            <person name="Pangilinan J.L."/>
            <person name="Peng Y."/>
            <person name="Rokas A."/>
            <person name="Rosa C.A."/>
            <person name="Scheuner C."/>
            <person name="Sibirny A.A."/>
            <person name="Slot J.C."/>
            <person name="Stielow J.B."/>
            <person name="Sun H."/>
            <person name="Kurtzman C.P."/>
            <person name="Blackwell M."/>
            <person name="Grigoriev I.V."/>
            <person name="Jeffries T.W."/>
        </authorList>
    </citation>
    <scope>NUCLEOTIDE SEQUENCE [LARGE SCALE GENOMIC DNA]</scope>
    <source>
        <strain evidence="5 6">DSM 6958</strain>
    </source>
</reference>
<dbReference type="STRING" id="857566.A0A1E3PIQ7"/>
<dbReference type="PANTHER" id="PTHR19920:SF0">
    <property type="entry name" value="CYTOSOLIC IRON-SULFUR PROTEIN ASSEMBLY PROTEIN CIAO1-RELATED"/>
    <property type="match status" value="1"/>
</dbReference>
<dbReference type="OrthoDB" id="284782at2759"/>
<dbReference type="EMBL" id="KV454410">
    <property type="protein sequence ID" value="ODQ65084.1"/>
    <property type="molecule type" value="Genomic_DNA"/>
</dbReference>
<dbReference type="Proteomes" id="UP000095009">
    <property type="component" value="Unassembled WGS sequence"/>
</dbReference>
<dbReference type="PANTHER" id="PTHR19920">
    <property type="entry name" value="WD40 PROTEIN CIAO1"/>
    <property type="match status" value="1"/>
</dbReference>